<feature type="non-terminal residue" evidence="2">
    <location>
        <position position="1"/>
    </location>
</feature>
<proteinExistence type="predicted"/>
<evidence type="ECO:0000313" key="2">
    <source>
        <dbReference type="EMBL" id="TVU18176.1"/>
    </source>
</evidence>
<organism evidence="2 3">
    <name type="scientific">Eragrostis curvula</name>
    <name type="common">weeping love grass</name>
    <dbReference type="NCBI Taxonomy" id="38414"/>
    <lineage>
        <taxon>Eukaryota</taxon>
        <taxon>Viridiplantae</taxon>
        <taxon>Streptophyta</taxon>
        <taxon>Embryophyta</taxon>
        <taxon>Tracheophyta</taxon>
        <taxon>Spermatophyta</taxon>
        <taxon>Magnoliopsida</taxon>
        <taxon>Liliopsida</taxon>
        <taxon>Poales</taxon>
        <taxon>Poaceae</taxon>
        <taxon>PACMAD clade</taxon>
        <taxon>Chloridoideae</taxon>
        <taxon>Eragrostideae</taxon>
        <taxon>Eragrostidinae</taxon>
        <taxon>Eragrostis</taxon>
    </lineage>
</organism>
<dbReference type="EMBL" id="RWGY01000029">
    <property type="protein sequence ID" value="TVU18176.1"/>
    <property type="molecule type" value="Genomic_DNA"/>
</dbReference>
<dbReference type="PANTHER" id="PTHR31589">
    <property type="entry name" value="PROTEIN, PUTATIVE (DUF239)-RELATED-RELATED"/>
    <property type="match status" value="1"/>
</dbReference>
<dbReference type="OrthoDB" id="580651at2759"/>
<accession>A0A5J9U3I1</accession>
<dbReference type="Gramene" id="TVU18176">
    <property type="protein sequence ID" value="TVU18176"/>
    <property type="gene ID" value="EJB05_34255"/>
</dbReference>
<protein>
    <recommendedName>
        <fullName evidence="1">Neprosin PEP catalytic domain-containing protein</fullName>
    </recommendedName>
</protein>
<feature type="domain" description="Neprosin PEP catalytic" evidence="1">
    <location>
        <begin position="32"/>
        <end position="279"/>
    </location>
</feature>
<sequence>MKPAISFGLSDGGHGGGSGGAGGQTQLKTVSVAFATQATSHVWFPGNGDKYYGAEATLDVYGLALGLNQSSQAGIWIANKGDGQPSSMNGIQIGWHISPGVYNDSQTHFFVDWTSAGADKHCLNMLCPGFKKTSSIITPGDVISPVSATNGNKQYVTLKLFKDKSTGDWHVHYGFNGDAKPVGFLPKSFLPGMIYKPVEINFGGLVYHSKPQTSPPMGNGYLPTRGAAATFSSLKLISEDGNGHPVTTNLPIRMTRPSCYPMSWMDAKGGFSYGGPGCAD</sequence>
<name>A0A5J9U3I1_9POAL</name>
<keyword evidence="3" id="KW-1185">Reference proteome</keyword>
<dbReference type="InterPro" id="IPR053168">
    <property type="entry name" value="Glutamic_endopeptidase"/>
</dbReference>
<dbReference type="Pfam" id="PF03080">
    <property type="entry name" value="Neprosin"/>
    <property type="match status" value="1"/>
</dbReference>
<dbReference type="PANTHER" id="PTHR31589:SF236">
    <property type="entry name" value="NEPROSIN DOMAIN-CONTAINING PROTEIN"/>
    <property type="match status" value="1"/>
</dbReference>
<dbReference type="Gene3D" id="3.90.1320.10">
    <property type="entry name" value="Outer-capsid protein sigma 3, large lobe"/>
    <property type="match status" value="1"/>
</dbReference>
<evidence type="ECO:0000313" key="3">
    <source>
        <dbReference type="Proteomes" id="UP000324897"/>
    </source>
</evidence>
<dbReference type="Proteomes" id="UP000324897">
    <property type="component" value="Chromosome 7"/>
</dbReference>
<dbReference type="InterPro" id="IPR004314">
    <property type="entry name" value="Neprosin"/>
</dbReference>
<evidence type="ECO:0000259" key="1">
    <source>
        <dbReference type="PROSITE" id="PS52045"/>
    </source>
</evidence>
<gene>
    <name evidence="2" type="ORF">EJB05_34255</name>
</gene>
<dbReference type="AlphaFoldDB" id="A0A5J9U3I1"/>
<comment type="caution">
    <text evidence="2">The sequence shown here is derived from an EMBL/GenBank/DDBJ whole genome shotgun (WGS) entry which is preliminary data.</text>
</comment>
<reference evidence="2 3" key="1">
    <citation type="journal article" date="2019" name="Sci. Rep.">
        <title>A high-quality genome of Eragrostis curvula grass provides insights into Poaceae evolution and supports new strategies to enhance forage quality.</title>
        <authorList>
            <person name="Carballo J."/>
            <person name="Santos B.A.C.M."/>
            <person name="Zappacosta D."/>
            <person name="Garbus I."/>
            <person name="Selva J.P."/>
            <person name="Gallo C.A."/>
            <person name="Diaz A."/>
            <person name="Albertini E."/>
            <person name="Caccamo M."/>
            <person name="Echenique V."/>
        </authorList>
    </citation>
    <scope>NUCLEOTIDE SEQUENCE [LARGE SCALE GENOMIC DNA]</scope>
    <source>
        <strain evidence="3">cv. Victoria</strain>
        <tissue evidence="2">Leaf</tissue>
    </source>
</reference>
<dbReference type="PROSITE" id="PS52045">
    <property type="entry name" value="NEPROSIN_PEP_CD"/>
    <property type="match status" value="1"/>
</dbReference>